<evidence type="ECO:0000256" key="5">
    <source>
        <dbReference type="ARBA" id="ARBA00022827"/>
    </source>
</evidence>
<comment type="similarity">
    <text evidence="2">Belongs to the GMC oxidoreductase family.</text>
</comment>
<dbReference type="InterPro" id="IPR036188">
    <property type="entry name" value="FAD/NAD-bd_sf"/>
</dbReference>
<evidence type="ECO:0000256" key="8">
    <source>
        <dbReference type="PIRSR" id="PIRSR000137-1"/>
    </source>
</evidence>
<dbReference type="Proteomes" id="UP000054988">
    <property type="component" value="Unassembled WGS sequence"/>
</dbReference>
<evidence type="ECO:0000256" key="3">
    <source>
        <dbReference type="ARBA" id="ARBA00022630"/>
    </source>
</evidence>
<evidence type="ECO:0000256" key="6">
    <source>
        <dbReference type="ARBA" id="ARBA00023002"/>
    </source>
</evidence>
<gene>
    <name evidence="10" type="ORF">WG66_16844</name>
</gene>
<keyword evidence="4" id="KW-0732">Signal</keyword>
<feature type="active site" description="Proton donor" evidence="8">
    <location>
        <position position="553"/>
    </location>
</feature>
<proteinExistence type="inferred from homology"/>
<dbReference type="PANTHER" id="PTHR11552:SF201">
    <property type="entry name" value="GLUCOSE-METHANOL-CHOLINE OXIDOREDUCTASE N-TERMINAL DOMAIN-CONTAINING PROTEIN"/>
    <property type="match status" value="1"/>
</dbReference>
<dbReference type="SUPFAM" id="SSF51905">
    <property type="entry name" value="FAD/NAD(P)-binding domain"/>
    <property type="match status" value="1"/>
</dbReference>
<feature type="domain" description="Glucose-methanol-choline oxidoreductase N-terminal" evidence="9">
    <location>
        <begin position="289"/>
        <end position="303"/>
    </location>
</feature>
<keyword evidence="6" id="KW-0560">Oxidoreductase</keyword>
<evidence type="ECO:0000313" key="10">
    <source>
        <dbReference type="EMBL" id="KTB30557.1"/>
    </source>
</evidence>
<sequence>MPIVTSAEAFIANEFDYIVVGGGTAGLVVAARLSEDPNVVVGVLEAGVKQDEDDPIINIPAMIGRGVGNPSYDWVTMTTPQPGANNRELLISRGKGLGGSSLINYLYMARPPKEEFDRLETLGNPGWNWDDVLRYMKKSEKLTPTNLPPAEAERFAIKTTPSAHGTSGPLEKFLGSNFTEFHADFIETVHKLGVPKNMDPNDGELNGVSTGFSSMDPKVAKRSYVTSAYFNPNASRPNLVVLTNAYARKVLLQDDATNAGLKQATGVEFLYDGAVTQVKAKREVILSAGAIESPRLLELSGIGNPELLSKYSIPTVIDLPSVGENLQDHAMVFAIAQTSKYETLDMLSDPEVLKQHQALYAEKKGLLASSPTPAFVYMPASTFGSPAQVAAWKAELGNPANLIAAETPEAVKKGIIKQYELLEKTFTSSSAVHGEIAAVRGHLPTPAHQGTPGTRYITLPAFLSQPLSRGWVHITSSDPSVPSAVNPRYLTVDSDLDKFLGIFKLNFKLCKLPPLGEAMEDIVLPVIPKDASEQEVDRLLKEYIKDSVLPTFHSVGTAAMLPREDGGVVDSKLLVYGTSNLRVVDCSILPMELSTHLQATAYAIGEKAADIIKGTW</sequence>
<reference evidence="10 11" key="1">
    <citation type="submission" date="2015-12" db="EMBL/GenBank/DDBJ databases">
        <title>Draft genome sequence of Moniliophthora roreri, the causal agent of frosty pod rot of cacao.</title>
        <authorList>
            <person name="Aime M.C."/>
            <person name="Diaz-Valderrama J.R."/>
            <person name="Kijpornyongpan T."/>
            <person name="Phillips-Mora W."/>
        </authorList>
    </citation>
    <scope>NUCLEOTIDE SEQUENCE [LARGE SCALE GENOMIC DNA]</scope>
    <source>
        <strain evidence="10 11">MCA 2952</strain>
    </source>
</reference>
<dbReference type="PROSITE" id="PS00624">
    <property type="entry name" value="GMC_OXRED_2"/>
    <property type="match status" value="1"/>
</dbReference>
<dbReference type="InterPro" id="IPR000172">
    <property type="entry name" value="GMC_OxRdtase_N"/>
</dbReference>
<dbReference type="InterPro" id="IPR007867">
    <property type="entry name" value="GMC_OxRtase_C"/>
</dbReference>
<comment type="caution">
    <text evidence="10">The sequence shown here is derived from an EMBL/GenBank/DDBJ whole genome shotgun (WGS) entry which is preliminary data.</text>
</comment>
<evidence type="ECO:0000259" key="9">
    <source>
        <dbReference type="PROSITE" id="PS00624"/>
    </source>
</evidence>
<keyword evidence="3" id="KW-0285">Flavoprotein</keyword>
<protein>
    <recommendedName>
        <fullName evidence="9">Glucose-methanol-choline oxidoreductase N-terminal domain-containing protein</fullName>
    </recommendedName>
</protein>
<dbReference type="PANTHER" id="PTHR11552">
    <property type="entry name" value="GLUCOSE-METHANOL-CHOLINE GMC OXIDOREDUCTASE"/>
    <property type="match status" value="1"/>
</dbReference>
<dbReference type="PIRSF" id="PIRSF000137">
    <property type="entry name" value="Alcohol_oxidase"/>
    <property type="match status" value="1"/>
</dbReference>
<dbReference type="Pfam" id="PF00732">
    <property type="entry name" value="GMC_oxred_N"/>
    <property type="match status" value="1"/>
</dbReference>
<dbReference type="InterPro" id="IPR012132">
    <property type="entry name" value="GMC_OxRdtase"/>
</dbReference>
<dbReference type="AlphaFoldDB" id="A0A0W0F2J7"/>
<dbReference type="eggNOG" id="KOG1238">
    <property type="taxonomic scope" value="Eukaryota"/>
</dbReference>
<dbReference type="Gene3D" id="3.50.50.60">
    <property type="entry name" value="FAD/NAD(P)-binding domain"/>
    <property type="match status" value="1"/>
</dbReference>
<dbReference type="EMBL" id="LATX01002379">
    <property type="protein sequence ID" value="KTB30557.1"/>
    <property type="molecule type" value="Genomic_DNA"/>
</dbReference>
<dbReference type="Gene3D" id="3.30.560.10">
    <property type="entry name" value="Glucose Oxidase, domain 3"/>
    <property type="match status" value="1"/>
</dbReference>
<keyword evidence="5" id="KW-0274">FAD</keyword>
<dbReference type="GO" id="GO:0016614">
    <property type="term" value="F:oxidoreductase activity, acting on CH-OH group of donors"/>
    <property type="evidence" value="ECO:0007669"/>
    <property type="project" value="InterPro"/>
</dbReference>
<dbReference type="GO" id="GO:0050660">
    <property type="term" value="F:flavin adenine dinucleotide binding"/>
    <property type="evidence" value="ECO:0007669"/>
    <property type="project" value="InterPro"/>
</dbReference>
<evidence type="ECO:0000256" key="4">
    <source>
        <dbReference type="ARBA" id="ARBA00022729"/>
    </source>
</evidence>
<feature type="active site" description="Proton acceptor" evidence="8">
    <location>
        <position position="596"/>
    </location>
</feature>
<name>A0A0W0F2J7_MONRR</name>
<keyword evidence="7" id="KW-0325">Glycoprotein</keyword>
<comment type="cofactor">
    <cofactor evidence="1">
        <name>FAD</name>
        <dbReference type="ChEBI" id="CHEBI:57692"/>
    </cofactor>
</comment>
<evidence type="ECO:0000256" key="7">
    <source>
        <dbReference type="ARBA" id="ARBA00023180"/>
    </source>
</evidence>
<dbReference type="SUPFAM" id="SSF54373">
    <property type="entry name" value="FAD-linked reductases, C-terminal domain"/>
    <property type="match status" value="1"/>
</dbReference>
<accession>A0A0W0F2J7</accession>
<evidence type="ECO:0000256" key="2">
    <source>
        <dbReference type="ARBA" id="ARBA00010790"/>
    </source>
</evidence>
<evidence type="ECO:0000256" key="1">
    <source>
        <dbReference type="ARBA" id="ARBA00001974"/>
    </source>
</evidence>
<organism evidence="10 11">
    <name type="scientific">Moniliophthora roreri</name>
    <name type="common">Frosty pod rot fungus</name>
    <name type="synonym">Monilia roreri</name>
    <dbReference type="NCBI Taxonomy" id="221103"/>
    <lineage>
        <taxon>Eukaryota</taxon>
        <taxon>Fungi</taxon>
        <taxon>Dikarya</taxon>
        <taxon>Basidiomycota</taxon>
        <taxon>Agaricomycotina</taxon>
        <taxon>Agaricomycetes</taxon>
        <taxon>Agaricomycetidae</taxon>
        <taxon>Agaricales</taxon>
        <taxon>Marasmiineae</taxon>
        <taxon>Marasmiaceae</taxon>
        <taxon>Moniliophthora</taxon>
    </lineage>
</organism>
<dbReference type="Pfam" id="PF05199">
    <property type="entry name" value="GMC_oxred_C"/>
    <property type="match status" value="1"/>
</dbReference>
<evidence type="ECO:0000313" key="11">
    <source>
        <dbReference type="Proteomes" id="UP000054988"/>
    </source>
</evidence>